<reference evidence="1 2" key="1">
    <citation type="submission" date="2017-01" db="EMBL/GenBank/DDBJ databases">
        <title>Novel large sulfur bacteria in the metagenomes of groundwater-fed chemosynthetic microbial mats in the Lake Huron basin.</title>
        <authorList>
            <person name="Sharrar A.M."/>
            <person name="Flood B.E."/>
            <person name="Bailey J.V."/>
            <person name="Jones D.S."/>
            <person name="Biddanda B."/>
            <person name="Ruberg S.A."/>
            <person name="Marcus D.N."/>
            <person name="Dick G.J."/>
        </authorList>
    </citation>
    <scope>NUCLEOTIDE SEQUENCE [LARGE SCALE GENOMIC DNA]</scope>
    <source>
        <strain evidence="1">A8</strain>
    </source>
</reference>
<evidence type="ECO:0000313" key="2">
    <source>
        <dbReference type="Proteomes" id="UP000192491"/>
    </source>
</evidence>
<accession>A0A1Y1Q864</accession>
<sequence length="73" mass="8403">MTTDTTDIEHDLQAYRQGDTVPLTREQISVIASRNRVDPVLVRVAQNTLQDRYRLESANRGARRLLGLPERKK</sequence>
<protein>
    <submittedName>
        <fullName evidence="1">Uncharacterized protein</fullName>
    </submittedName>
</protein>
<dbReference type="EMBL" id="MTEJ01000708">
    <property type="protein sequence ID" value="OQW99215.1"/>
    <property type="molecule type" value="Genomic_DNA"/>
</dbReference>
<proteinExistence type="predicted"/>
<name>A0A1Y1Q864_9GAMM</name>
<comment type="caution">
    <text evidence="1">The sequence shown here is derived from an EMBL/GenBank/DDBJ whole genome shotgun (WGS) entry which is preliminary data.</text>
</comment>
<organism evidence="1 2">
    <name type="scientific">Thiothrix lacustris</name>
    <dbReference type="NCBI Taxonomy" id="525917"/>
    <lineage>
        <taxon>Bacteria</taxon>
        <taxon>Pseudomonadati</taxon>
        <taxon>Pseudomonadota</taxon>
        <taxon>Gammaproteobacteria</taxon>
        <taxon>Thiotrichales</taxon>
        <taxon>Thiotrichaceae</taxon>
        <taxon>Thiothrix</taxon>
    </lineage>
</organism>
<dbReference type="AlphaFoldDB" id="A0A1Y1Q864"/>
<dbReference type="Proteomes" id="UP000192491">
    <property type="component" value="Unassembled WGS sequence"/>
</dbReference>
<evidence type="ECO:0000313" key="1">
    <source>
        <dbReference type="EMBL" id="OQW99215.1"/>
    </source>
</evidence>
<gene>
    <name evidence="1" type="ORF">BWK73_50890</name>
</gene>